<keyword evidence="3" id="KW-0560">Oxidoreductase</keyword>
<keyword evidence="5" id="KW-0676">Redox-active center</keyword>
<evidence type="ECO:0000256" key="1">
    <source>
        <dbReference type="ARBA" id="ARBA00005791"/>
    </source>
</evidence>
<evidence type="ECO:0000256" key="7">
    <source>
        <dbReference type="SAM" id="Phobius"/>
    </source>
</evidence>
<dbReference type="InterPro" id="IPR012336">
    <property type="entry name" value="Thioredoxin-like_fold"/>
</dbReference>
<dbReference type="SUPFAM" id="SSF52833">
    <property type="entry name" value="Thioredoxin-like"/>
    <property type="match status" value="1"/>
</dbReference>
<feature type="domain" description="Thioredoxin" evidence="8">
    <location>
        <begin position="23"/>
        <end position="233"/>
    </location>
</feature>
<dbReference type="InterPro" id="IPR036249">
    <property type="entry name" value="Thioredoxin-like_sf"/>
</dbReference>
<dbReference type="RefSeq" id="WP_183369119.1">
    <property type="nucleotide sequence ID" value="NZ_BAABHL010000112.1"/>
</dbReference>
<dbReference type="GO" id="GO:0016491">
    <property type="term" value="F:oxidoreductase activity"/>
    <property type="evidence" value="ECO:0007669"/>
    <property type="project" value="UniProtKB-KW"/>
</dbReference>
<dbReference type="InterPro" id="IPR013766">
    <property type="entry name" value="Thioredoxin_domain"/>
</dbReference>
<name>A0A840EUG7_9ACTN</name>
<protein>
    <submittedName>
        <fullName evidence="9">Protein-disulfide isomerase</fullName>
    </submittedName>
</protein>
<dbReference type="PANTHER" id="PTHR13887">
    <property type="entry name" value="GLUTATHIONE S-TRANSFERASE KAPPA"/>
    <property type="match status" value="1"/>
</dbReference>
<evidence type="ECO:0000256" key="2">
    <source>
        <dbReference type="ARBA" id="ARBA00022729"/>
    </source>
</evidence>
<keyword evidence="2" id="KW-0732">Signal</keyword>
<dbReference type="PROSITE" id="PS51352">
    <property type="entry name" value="THIOREDOXIN_2"/>
    <property type="match status" value="1"/>
</dbReference>
<keyword evidence="9" id="KW-0413">Isomerase</keyword>
<keyword evidence="10" id="KW-1185">Reference proteome</keyword>
<accession>A0A840EUG7</accession>
<evidence type="ECO:0000256" key="6">
    <source>
        <dbReference type="SAM" id="MobiDB-lite"/>
    </source>
</evidence>
<evidence type="ECO:0000313" key="10">
    <source>
        <dbReference type="Proteomes" id="UP000551501"/>
    </source>
</evidence>
<comment type="caution">
    <text evidence="9">The sequence shown here is derived from an EMBL/GenBank/DDBJ whole genome shotgun (WGS) entry which is preliminary data.</text>
</comment>
<proteinExistence type="inferred from homology"/>
<dbReference type="AlphaFoldDB" id="A0A840EUG7"/>
<keyword evidence="7" id="KW-0812">Transmembrane</keyword>
<dbReference type="PANTHER" id="PTHR13887:SF14">
    <property type="entry name" value="DISULFIDE BOND FORMATION PROTEIN D"/>
    <property type="match status" value="1"/>
</dbReference>
<keyword evidence="4" id="KW-1015">Disulfide bond</keyword>
<comment type="similarity">
    <text evidence="1">Belongs to the thioredoxin family. DsbA subfamily.</text>
</comment>
<evidence type="ECO:0000259" key="8">
    <source>
        <dbReference type="PROSITE" id="PS51352"/>
    </source>
</evidence>
<evidence type="ECO:0000313" key="9">
    <source>
        <dbReference type="EMBL" id="MBB4133943.1"/>
    </source>
</evidence>
<feature type="region of interest" description="Disordered" evidence="6">
    <location>
        <begin position="42"/>
        <end position="61"/>
    </location>
</feature>
<keyword evidence="7" id="KW-1133">Transmembrane helix</keyword>
<evidence type="ECO:0000256" key="4">
    <source>
        <dbReference type="ARBA" id="ARBA00023157"/>
    </source>
</evidence>
<dbReference type="GO" id="GO:0016853">
    <property type="term" value="F:isomerase activity"/>
    <property type="evidence" value="ECO:0007669"/>
    <property type="project" value="UniProtKB-KW"/>
</dbReference>
<dbReference type="Gene3D" id="3.40.30.10">
    <property type="entry name" value="Glutaredoxin"/>
    <property type="match status" value="1"/>
</dbReference>
<dbReference type="Pfam" id="PF13462">
    <property type="entry name" value="Thioredoxin_4"/>
    <property type="match status" value="1"/>
</dbReference>
<evidence type="ECO:0000256" key="3">
    <source>
        <dbReference type="ARBA" id="ARBA00023002"/>
    </source>
</evidence>
<gene>
    <name evidence="9" type="ORF">BKA16_000495</name>
</gene>
<keyword evidence="7" id="KW-0472">Membrane</keyword>
<feature type="transmembrane region" description="Helical" evidence="7">
    <location>
        <begin position="12"/>
        <end position="34"/>
    </location>
</feature>
<evidence type="ECO:0000256" key="5">
    <source>
        <dbReference type="ARBA" id="ARBA00023284"/>
    </source>
</evidence>
<dbReference type="Proteomes" id="UP000551501">
    <property type="component" value="Unassembled WGS sequence"/>
</dbReference>
<dbReference type="EMBL" id="JACIFP010000001">
    <property type="protein sequence ID" value="MBB4133943.1"/>
    <property type="molecule type" value="Genomic_DNA"/>
</dbReference>
<organism evidence="9 10">
    <name type="scientific">Gordonia humi</name>
    <dbReference type="NCBI Taxonomy" id="686429"/>
    <lineage>
        <taxon>Bacteria</taxon>
        <taxon>Bacillati</taxon>
        <taxon>Actinomycetota</taxon>
        <taxon>Actinomycetes</taxon>
        <taxon>Mycobacteriales</taxon>
        <taxon>Gordoniaceae</taxon>
        <taxon>Gordonia</taxon>
    </lineage>
</organism>
<sequence>MSAVATVARSPAVRLAVVAVGLVLVGVFALHAVYSDRDSEEVTASGAAATPGPFGDSLERRDSDDPISVGPIDAPVVMVAYSDYQCPFCAAWSDRTLPTLLRYTERGELRIEFRDLNVYGELSVLASRAAYAAGLQGRFLEYHDRLFAGGQTRPARQLTSGALFDLARDLGLDMTRFARDVNSNATISAITNSSSEGSLTGLNSTPAFVVDGHPILGALPTQTFVKAVDDALHRADS</sequence>
<reference evidence="9 10" key="1">
    <citation type="submission" date="2020-08" db="EMBL/GenBank/DDBJ databases">
        <title>Sequencing the genomes of 1000 actinobacteria strains.</title>
        <authorList>
            <person name="Klenk H.-P."/>
        </authorList>
    </citation>
    <scope>NUCLEOTIDE SEQUENCE [LARGE SCALE GENOMIC DNA]</scope>
    <source>
        <strain evidence="9 10">DSM 45298</strain>
    </source>
</reference>